<feature type="transmembrane region" description="Helical" evidence="7">
    <location>
        <begin position="157"/>
        <end position="179"/>
    </location>
</feature>
<evidence type="ECO:0000256" key="5">
    <source>
        <dbReference type="ARBA" id="ARBA00022989"/>
    </source>
</evidence>
<reference evidence="10 11" key="1">
    <citation type="submission" date="2016-10" db="EMBL/GenBank/DDBJ databases">
        <authorList>
            <person name="de Groot N.N."/>
        </authorList>
    </citation>
    <scope>NUCLEOTIDE SEQUENCE [LARGE SCALE GENOMIC DNA]</scope>
    <source>
        <strain evidence="10 11">DSM 21741</strain>
    </source>
</reference>
<protein>
    <submittedName>
        <fullName evidence="10">NitT/TauT family transport system permease protein</fullName>
    </submittedName>
</protein>
<keyword evidence="4 7" id="KW-0812">Transmembrane</keyword>
<evidence type="ECO:0000256" key="3">
    <source>
        <dbReference type="ARBA" id="ARBA00022475"/>
    </source>
</evidence>
<dbReference type="AlphaFoldDB" id="A0A1H1ZJB6"/>
<feature type="compositionally biased region" description="Low complexity" evidence="8">
    <location>
        <begin position="1"/>
        <end position="17"/>
    </location>
</feature>
<evidence type="ECO:0000256" key="1">
    <source>
        <dbReference type="ARBA" id="ARBA00004651"/>
    </source>
</evidence>
<evidence type="ECO:0000313" key="11">
    <source>
        <dbReference type="Proteomes" id="UP000199092"/>
    </source>
</evidence>
<dbReference type="CDD" id="cd06261">
    <property type="entry name" value="TM_PBP2"/>
    <property type="match status" value="1"/>
</dbReference>
<feature type="region of interest" description="Disordered" evidence="8">
    <location>
        <begin position="1"/>
        <end position="26"/>
    </location>
</feature>
<dbReference type="PANTHER" id="PTHR30151">
    <property type="entry name" value="ALKANE SULFONATE ABC TRANSPORTER-RELATED, MEMBRANE SUBUNIT"/>
    <property type="match status" value="1"/>
</dbReference>
<name>A0A1H1ZJB6_9ACTN</name>
<gene>
    <name evidence="10" type="ORF">SAMN04488543_3818</name>
</gene>
<dbReference type="Proteomes" id="UP000199092">
    <property type="component" value="Chromosome I"/>
</dbReference>
<accession>A0A1H1ZJB6</accession>
<dbReference type="Gene3D" id="1.10.3720.10">
    <property type="entry name" value="MetI-like"/>
    <property type="match status" value="1"/>
</dbReference>
<feature type="transmembrane region" description="Helical" evidence="7">
    <location>
        <begin position="209"/>
        <end position="232"/>
    </location>
</feature>
<feature type="transmembrane region" description="Helical" evidence="7">
    <location>
        <begin position="36"/>
        <end position="53"/>
    </location>
</feature>
<keyword evidence="11" id="KW-1185">Reference proteome</keyword>
<dbReference type="PANTHER" id="PTHR30151:SF41">
    <property type="entry name" value="ABC TRANSPORTER PERMEASE PROTEIN"/>
    <property type="match status" value="1"/>
</dbReference>
<evidence type="ECO:0000256" key="7">
    <source>
        <dbReference type="RuleBase" id="RU363032"/>
    </source>
</evidence>
<keyword evidence="3" id="KW-1003">Cell membrane</keyword>
<dbReference type="STRING" id="546871.SAMN04488543_3818"/>
<comment type="subcellular location">
    <subcellularLocation>
        <location evidence="1 7">Cell membrane</location>
        <topology evidence="1 7">Multi-pass membrane protein</topology>
    </subcellularLocation>
</comment>
<dbReference type="PROSITE" id="PS50928">
    <property type="entry name" value="ABC_TM1"/>
    <property type="match status" value="1"/>
</dbReference>
<evidence type="ECO:0000256" key="4">
    <source>
        <dbReference type="ARBA" id="ARBA00022692"/>
    </source>
</evidence>
<feature type="transmembrane region" description="Helical" evidence="7">
    <location>
        <begin position="90"/>
        <end position="114"/>
    </location>
</feature>
<proteinExistence type="inferred from homology"/>
<dbReference type="GO" id="GO:0005886">
    <property type="term" value="C:plasma membrane"/>
    <property type="evidence" value="ECO:0007669"/>
    <property type="project" value="UniProtKB-SubCell"/>
</dbReference>
<dbReference type="Pfam" id="PF00528">
    <property type="entry name" value="BPD_transp_1"/>
    <property type="match status" value="1"/>
</dbReference>
<feature type="transmembrane region" description="Helical" evidence="7">
    <location>
        <begin position="126"/>
        <end position="145"/>
    </location>
</feature>
<evidence type="ECO:0000256" key="6">
    <source>
        <dbReference type="ARBA" id="ARBA00023136"/>
    </source>
</evidence>
<evidence type="ECO:0000256" key="8">
    <source>
        <dbReference type="SAM" id="MobiDB-lite"/>
    </source>
</evidence>
<dbReference type="InterPro" id="IPR000515">
    <property type="entry name" value="MetI-like"/>
</dbReference>
<dbReference type="EMBL" id="LT629749">
    <property type="protein sequence ID" value="SDT33875.1"/>
    <property type="molecule type" value="Genomic_DNA"/>
</dbReference>
<evidence type="ECO:0000313" key="10">
    <source>
        <dbReference type="EMBL" id="SDT33875.1"/>
    </source>
</evidence>
<organism evidence="10 11">
    <name type="scientific">Friedmanniella luteola</name>
    <dbReference type="NCBI Taxonomy" id="546871"/>
    <lineage>
        <taxon>Bacteria</taxon>
        <taxon>Bacillati</taxon>
        <taxon>Actinomycetota</taxon>
        <taxon>Actinomycetes</taxon>
        <taxon>Propionibacteriales</taxon>
        <taxon>Nocardioidaceae</taxon>
        <taxon>Friedmanniella</taxon>
    </lineage>
</organism>
<evidence type="ECO:0000259" key="9">
    <source>
        <dbReference type="PROSITE" id="PS50928"/>
    </source>
</evidence>
<keyword evidence="5 7" id="KW-1133">Transmembrane helix</keyword>
<evidence type="ECO:0000256" key="2">
    <source>
        <dbReference type="ARBA" id="ARBA00022448"/>
    </source>
</evidence>
<dbReference type="SUPFAM" id="SSF161098">
    <property type="entry name" value="MetI-like"/>
    <property type="match status" value="1"/>
</dbReference>
<sequence length="289" mass="30837">MTATAVKQAAAEAQPKVPSTPGRTGGDRVKVYGPPLAAFAVILVVWYALAAYLESIGRTTILPDPTRIVVDSFFPADPRDRPITGDLLDALALSTGVALTGLAISIVIGIGWAVIMSQARWVERSLFPYAVILQCIPILALVPLIGSSLGYSLSSRVLVCVLISLFPMVSNTLFGLQAADKSQRELFQLQGASRWTVLTKLQFPGAMPAIFAGMRISAGLAVIGAIVGDFFFRRGQAGLGILINNYASRLQTAELWASVLTASLLGVVIFLVFGWIQKAAVGRWYEPSS</sequence>
<feature type="domain" description="ABC transmembrane type-1" evidence="9">
    <location>
        <begin position="91"/>
        <end position="277"/>
    </location>
</feature>
<dbReference type="GO" id="GO:0055085">
    <property type="term" value="P:transmembrane transport"/>
    <property type="evidence" value="ECO:0007669"/>
    <property type="project" value="InterPro"/>
</dbReference>
<dbReference type="RefSeq" id="WP_091414867.1">
    <property type="nucleotide sequence ID" value="NZ_LT629749.1"/>
</dbReference>
<dbReference type="OrthoDB" id="7274389at2"/>
<keyword evidence="6 7" id="KW-0472">Membrane</keyword>
<comment type="similarity">
    <text evidence="7">Belongs to the binding-protein-dependent transport system permease family.</text>
</comment>
<dbReference type="InterPro" id="IPR035906">
    <property type="entry name" value="MetI-like_sf"/>
</dbReference>
<feature type="transmembrane region" description="Helical" evidence="7">
    <location>
        <begin position="253"/>
        <end position="276"/>
    </location>
</feature>
<keyword evidence="2 7" id="KW-0813">Transport</keyword>